<dbReference type="Pfam" id="PF11625">
    <property type="entry name" value="DUF3253"/>
    <property type="match status" value="1"/>
</dbReference>
<dbReference type="InterPro" id="IPR021660">
    <property type="entry name" value="DUF3253"/>
</dbReference>
<dbReference type="SUPFAM" id="SSF46785">
    <property type="entry name" value="Winged helix' DNA-binding domain"/>
    <property type="match status" value="1"/>
</dbReference>
<protein>
    <recommendedName>
        <fullName evidence="3">DUF3253 domain-containing protein</fullName>
    </recommendedName>
</protein>
<reference evidence="1" key="2">
    <citation type="submission" date="2020-09" db="EMBL/GenBank/DDBJ databases">
        <authorList>
            <person name="Sun Q."/>
            <person name="Sedlacek I."/>
        </authorList>
    </citation>
    <scope>NUCLEOTIDE SEQUENCE</scope>
    <source>
        <strain evidence="1">CCM 8711</strain>
    </source>
</reference>
<dbReference type="AlphaFoldDB" id="A0A917J5F2"/>
<accession>A0A917J5F2</accession>
<comment type="caution">
    <text evidence="1">The sequence shown here is derived from an EMBL/GenBank/DDBJ whole genome shotgun (WGS) entry which is preliminary data.</text>
</comment>
<proteinExistence type="predicted"/>
<gene>
    <name evidence="1" type="ORF">GCM10011425_02750</name>
</gene>
<evidence type="ECO:0000313" key="1">
    <source>
        <dbReference type="EMBL" id="GGI49063.1"/>
    </source>
</evidence>
<evidence type="ECO:0000313" key="2">
    <source>
        <dbReference type="Proteomes" id="UP000662074"/>
    </source>
</evidence>
<organism evidence="1 2">
    <name type="scientific">Mucilaginibacter galii</name>
    <dbReference type="NCBI Taxonomy" id="2005073"/>
    <lineage>
        <taxon>Bacteria</taxon>
        <taxon>Pseudomonadati</taxon>
        <taxon>Bacteroidota</taxon>
        <taxon>Sphingobacteriia</taxon>
        <taxon>Sphingobacteriales</taxon>
        <taxon>Sphingobacteriaceae</taxon>
        <taxon>Mucilaginibacter</taxon>
    </lineage>
</organism>
<dbReference type="Proteomes" id="UP000662074">
    <property type="component" value="Unassembled WGS sequence"/>
</dbReference>
<name>A0A917J5F2_9SPHI</name>
<reference evidence="1" key="1">
    <citation type="journal article" date="2014" name="Int. J. Syst. Evol. Microbiol.">
        <title>Complete genome sequence of Corynebacterium casei LMG S-19264T (=DSM 44701T), isolated from a smear-ripened cheese.</title>
        <authorList>
            <consortium name="US DOE Joint Genome Institute (JGI-PGF)"/>
            <person name="Walter F."/>
            <person name="Albersmeier A."/>
            <person name="Kalinowski J."/>
            <person name="Ruckert C."/>
        </authorList>
    </citation>
    <scope>NUCLEOTIDE SEQUENCE</scope>
    <source>
        <strain evidence="1">CCM 8711</strain>
    </source>
</reference>
<evidence type="ECO:0008006" key="3">
    <source>
        <dbReference type="Google" id="ProtNLM"/>
    </source>
</evidence>
<dbReference type="InterPro" id="IPR036388">
    <property type="entry name" value="WH-like_DNA-bd_sf"/>
</dbReference>
<sequence>MDDDAMNHEQSIISQTIIAMATERGADKTICPSEVAREMFPANWRKHMEEVRQVAINLHQQGKVSITQKGKPVDINNIKGPIRIKIVSS</sequence>
<keyword evidence="2" id="KW-1185">Reference proteome</keyword>
<dbReference type="EMBL" id="BMDO01000001">
    <property type="protein sequence ID" value="GGI49063.1"/>
    <property type="molecule type" value="Genomic_DNA"/>
</dbReference>
<dbReference type="Gene3D" id="1.10.10.10">
    <property type="entry name" value="Winged helix-like DNA-binding domain superfamily/Winged helix DNA-binding domain"/>
    <property type="match status" value="1"/>
</dbReference>
<dbReference type="InterPro" id="IPR036390">
    <property type="entry name" value="WH_DNA-bd_sf"/>
</dbReference>